<dbReference type="Proteomes" id="UP000631653">
    <property type="component" value="Unassembled WGS sequence"/>
</dbReference>
<evidence type="ECO:0000256" key="3">
    <source>
        <dbReference type="ARBA" id="ARBA00022989"/>
    </source>
</evidence>
<keyword evidence="2 5" id="KW-0812">Transmembrane</keyword>
<feature type="transmembrane region" description="Helical" evidence="5">
    <location>
        <begin position="344"/>
        <end position="362"/>
    </location>
</feature>
<comment type="subcellular location">
    <subcellularLocation>
        <location evidence="1">Membrane</location>
        <topology evidence="1">Multi-pass membrane protein</topology>
    </subcellularLocation>
</comment>
<reference evidence="7 8" key="1">
    <citation type="journal article" date="2020" name="Int. J. Syst. Evol. Microbiol.">
        <title>Novel acetic acid bacteria from cider fermentations: Acetobacter conturbans sp. nov. and Acetobacter fallax sp. nov.</title>
        <authorList>
            <person name="Sombolestani A.S."/>
            <person name="Cleenwerck I."/>
            <person name="Cnockaert M."/>
            <person name="Borremans W."/>
            <person name="Wieme A.D."/>
            <person name="De Vuyst L."/>
            <person name="Vandamme P."/>
        </authorList>
    </citation>
    <scope>NUCLEOTIDE SEQUENCE [LARGE SCALE GENOMIC DNA]</scope>
    <source>
        <strain evidence="7 8">LMG 1627</strain>
    </source>
</reference>
<evidence type="ECO:0000313" key="8">
    <source>
        <dbReference type="Proteomes" id="UP000631653"/>
    </source>
</evidence>
<organism evidence="7 8">
    <name type="scientific">Acetobacter conturbans</name>
    <dbReference type="NCBI Taxonomy" id="1737472"/>
    <lineage>
        <taxon>Bacteria</taxon>
        <taxon>Pseudomonadati</taxon>
        <taxon>Pseudomonadota</taxon>
        <taxon>Alphaproteobacteria</taxon>
        <taxon>Acetobacterales</taxon>
        <taxon>Acetobacteraceae</taxon>
        <taxon>Acetobacter</taxon>
    </lineage>
</organism>
<feature type="domain" description="O-antigen ligase-related" evidence="6">
    <location>
        <begin position="200"/>
        <end position="325"/>
    </location>
</feature>
<comment type="caution">
    <text evidence="7">The sequence shown here is derived from an EMBL/GenBank/DDBJ whole genome shotgun (WGS) entry which is preliminary data.</text>
</comment>
<accession>A0ABX0K6I8</accession>
<evidence type="ECO:0000256" key="2">
    <source>
        <dbReference type="ARBA" id="ARBA00022692"/>
    </source>
</evidence>
<keyword evidence="8" id="KW-1185">Reference proteome</keyword>
<dbReference type="InterPro" id="IPR051533">
    <property type="entry name" value="WaaL-like"/>
</dbReference>
<feature type="transmembrane region" description="Helical" evidence="5">
    <location>
        <begin position="312"/>
        <end position="332"/>
    </location>
</feature>
<feature type="transmembrane region" description="Helical" evidence="5">
    <location>
        <begin position="133"/>
        <end position="151"/>
    </location>
</feature>
<feature type="transmembrane region" description="Helical" evidence="5">
    <location>
        <begin position="102"/>
        <end position="121"/>
    </location>
</feature>
<dbReference type="PANTHER" id="PTHR37422:SF13">
    <property type="entry name" value="LIPOPOLYSACCHARIDE BIOSYNTHESIS PROTEIN PA4999-RELATED"/>
    <property type="match status" value="1"/>
</dbReference>
<feature type="transmembrane region" description="Helical" evidence="5">
    <location>
        <begin position="236"/>
        <end position="254"/>
    </location>
</feature>
<keyword evidence="4 5" id="KW-0472">Membrane</keyword>
<feature type="transmembrane region" description="Helical" evidence="5">
    <location>
        <begin position="198"/>
        <end position="216"/>
    </location>
</feature>
<feature type="transmembrane region" description="Helical" evidence="5">
    <location>
        <begin position="171"/>
        <end position="191"/>
    </location>
</feature>
<keyword evidence="3 5" id="KW-1133">Transmembrane helix</keyword>
<feature type="transmembrane region" description="Helical" evidence="5">
    <location>
        <begin position="71"/>
        <end position="90"/>
    </location>
</feature>
<evidence type="ECO:0000256" key="5">
    <source>
        <dbReference type="SAM" id="Phobius"/>
    </source>
</evidence>
<name>A0ABX0K6I8_9PROT</name>
<dbReference type="Pfam" id="PF04932">
    <property type="entry name" value="Wzy_C"/>
    <property type="match status" value="1"/>
</dbReference>
<evidence type="ECO:0000256" key="1">
    <source>
        <dbReference type="ARBA" id="ARBA00004141"/>
    </source>
</evidence>
<sequence length="396" mass="44440">MLPRPRDLARLWREDRRTLLHELLLLFIGLGFLLPNEPIWSDVFYVGILPLFVCEWWKGRFRAGIEEWPKPLLAGGLLIGSFLFGTVLHMTSTPLLKASLFWMWNMACTGTFVFLLADAFCATRVFRERLMQVMIGFGAVNVLIALGRLAFRPLEWQGHILRMQGWGLTRHPILGAIIMGSVLLMAVHRGLATSRWRYWLAAVAALIFILLTGSRGPLLGVLCALPVMLGLKRPKVALGLAVAAMVAVAAFWVLDGSVVSRLVKEQLGRGDSHRLTIWSLSWQQIRQAFWFGHGPAWKLARPGETFPHNLFLSTWLYAGLAGVGALLAYLVMVGKSLFEARHKVEMPLCLAVLIHTLVSAMTDFGQVIKGPAPMWYIFWLATLFSAYMAPRGRRKP</sequence>
<dbReference type="InterPro" id="IPR007016">
    <property type="entry name" value="O-antigen_ligase-rel_domated"/>
</dbReference>
<dbReference type="PANTHER" id="PTHR37422">
    <property type="entry name" value="TEICHURONIC ACID BIOSYNTHESIS PROTEIN TUAE"/>
    <property type="match status" value="1"/>
</dbReference>
<protein>
    <submittedName>
        <fullName evidence="7">Toluene tolerance protein</fullName>
    </submittedName>
</protein>
<proteinExistence type="predicted"/>
<feature type="transmembrane region" description="Helical" evidence="5">
    <location>
        <begin position="374"/>
        <end position="390"/>
    </location>
</feature>
<evidence type="ECO:0000256" key="4">
    <source>
        <dbReference type="ARBA" id="ARBA00023136"/>
    </source>
</evidence>
<evidence type="ECO:0000259" key="6">
    <source>
        <dbReference type="Pfam" id="PF04932"/>
    </source>
</evidence>
<evidence type="ECO:0000313" key="7">
    <source>
        <dbReference type="EMBL" id="NHN89034.1"/>
    </source>
</evidence>
<gene>
    <name evidence="7" type="ORF">GOB81_10365</name>
</gene>
<feature type="transmembrane region" description="Helical" evidence="5">
    <location>
        <begin position="20"/>
        <end position="36"/>
    </location>
</feature>
<dbReference type="EMBL" id="WOSY01000009">
    <property type="protein sequence ID" value="NHN89034.1"/>
    <property type="molecule type" value="Genomic_DNA"/>
</dbReference>